<reference evidence="5 6" key="1">
    <citation type="journal article" date="2013" name="Curr. Biol.">
        <title>The Genome of the Foraminiferan Reticulomyxa filosa.</title>
        <authorList>
            <person name="Glockner G."/>
            <person name="Hulsmann N."/>
            <person name="Schleicher M."/>
            <person name="Noegel A.A."/>
            <person name="Eichinger L."/>
            <person name="Gallinger C."/>
            <person name="Pawlowski J."/>
            <person name="Sierra R."/>
            <person name="Euteneuer U."/>
            <person name="Pillet L."/>
            <person name="Moustafa A."/>
            <person name="Platzer M."/>
            <person name="Groth M."/>
            <person name="Szafranski K."/>
            <person name="Schliwa M."/>
        </authorList>
    </citation>
    <scope>NUCLEOTIDE SEQUENCE [LARGE SCALE GENOMIC DNA]</scope>
</reference>
<keyword evidence="4" id="KW-0472">Membrane</keyword>
<dbReference type="GO" id="GO:0003677">
    <property type="term" value="F:DNA binding"/>
    <property type="evidence" value="ECO:0007669"/>
    <property type="project" value="UniProtKB-KW"/>
</dbReference>
<keyword evidence="3" id="KW-0539">Nucleus</keyword>
<keyword evidence="4" id="KW-0812">Transmembrane</keyword>
<dbReference type="InterPro" id="IPR012340">
    <property type="entry name" value="NA-bd_OB-fold"/>
</dbReference>
<sequence length="377" mass="43460">MAGEPPYSDALLEEGQHQQKHEHQKDGDNTKLNRPQRCCVYSIEPADSCVGIGNGFCVELIWALLLGIHLLFIHWLFALLWSPLLICGISIAKQHFFLGMAAFSPFRATIRKKEPGELSTLNVNFCFTTTSFSIYRQSKNFLKIWFLIKCREKIPNLLLKKMHGGDFKSSDDMTQATSENLTGIDSSILPVFVKQLANAKGDENDAMTIDGKILTYIKLCGSVEEIDSHDTYTSYMVRDNSGMVQCRFWNPCPTQTEHDTSGLLHKDKDKDTQTNKQFNVSKRDYVEVFGRLNNSKDGRYVNGFVIRKLEDRNQWLLHMCEVIYASERNKLEMKRRSNPSEYQRISLQLDAHSKTFTTMFFFLLGEKKFDWLQNLFL</sequence>
<dbReference type="OrthoDB" id="25571at2759"/>
<evidence type="ECO:0000256" key="1">
    <source>
        <dbReference type="ARBA" id="ARBA00004123"/>
    </source>
</evidence>
<evidence type="ECO:0000313" key="6">
    <source>
        <dbReference type="Proteomes" id="UP000023152"/>
    </source>
</evidence>
<evidence type="ECO:0000256" key="4">
    <source>
        <dbReference type="SAM" id="Phobius"/>
    </source>
</evidence>
<dbReference type="InterPro" id="IPR040260">
    <property type="entry name" value="RFA2-like"/>
</dbReference>
<evidence type="ECO:0008006" key="7">
    <source>
        <dbReference type="Google" id="ProtNLM"/>
    </source>
</evidence>
<accession>X6P4R6</accession>
<dbReference type="EMBL" id="ASPP01004083">
    <property type="protein sequence ID" value="ETO32577.1"/>
    <property type="molecule type" value="Genomic_DNA"/>
</dbReference>
<dbReference type="SUPFAM" id="SSF50249">
    <property type="entry name" value="Nucleic acid-binding proteins"/>
    <property type="match status" value="1"/>
</dbReference>
<dbReference type="Proteomes" id="UP000023152">
    <property type="component" value="Unassembled WGS sequence"/>
</dbReference>
<dbReference type="PANTHER" id="PTHR13989:SF16">
    <property type="entry name" value="REPLICATION PROTEIN A2"/>
    <property type="match status" value="1"/>
</dbReference>
<name>X6P4R6_RETFI</name>
<evidence type="ECO:0000256" key="3">
    <source>
        <dbReference type="ARBA" id="ARBA00023242"/>
    </source>
</evidence>
<feature type="transmembrane region" description="Helical" evidence="4">
    <location>
        <begin position="83"/>
        <end position="103"/>
    </location>
</feature>
<evidence type="ECO:0000256" key="2">
    <source>
        <dbReference type="ARBA" id="ARBA00023125"/>
    </source>
</evidence>
<dbReference type="GO" id="GO:0005634">
    <property type="term" value="C:nucleus"/>
    <property type="evidence" value="ECO:0007669"/>
    <property type="project" value="UniProtKB-SubCell"/>
</dbReference>
<dbReference type="AlphaFoldDB" id="X6P4R6"/>
<organism evidence="5 6">
    <name type="scientific">Reticulomyxa filosa</name>
    <dbReference type="NCBI Taxonomy" id="46433"/>
    <lineage>
        <taxon>Eukaryota</taxon>
        <taxon>Sar</taxon>
        <taxon>Rhizaria</taxon>
        <taxon>Retaria</taxon>
        <taxon>Foraminifera</taxon>
        <taxon>Monothalamids</taxon>
        <taxon>Reticulomyxidae</taxon>
        <taxon>Reticulomyxa</taxon>
    </lineage>
</organism>
<feature type="transmembrane region" description="Helical" evidence="4">
    <location>
        <begin position="60"/>
        <end position="77"/>
    </location>
</feature>
<keyword evidence="2" id="KW-0238">DNA-binding</keyword>
<dbReference type="PANTHER" id="PTHR13989">
    <property type="entry name" value="REPLICATION PROTEIN A-RELATED"/>
    <property type="match status" value="1"/>
</dbReference>
<keyword evidence="4" id="KW-1133">Transmembrane helix</keyword>
<dbReference type="Gene3D" id="2.40.50.140">
    <property type="entry name" value="Nucleic acid-binding proteins"/>
    <property type="match status" value="1"/>
</dbReference>
<comment type="subcellular location">
    <subcellularLocation>
        <location evidence="1">Nucleus</location>
    </subcellularLocation>
</comment>
<keyword evidence="6" id="KW-1185">Reference proteome</keyword>
<protein>
    <recommendedName>
        <fullName evidence="7">OB domain-containing protein</fullName>
    </recommendedName>
</protein>
<evidence type="ECO:0000313" key="5">
    <source>
        <dbReference type="EMBL" id="ETO32577.1"/>
    </source>
</evidence>
<comment type="caution">
    <text evidence="5">The sequence shown here is derived from an EMBL/GenBank/DDBJ whole genome shotgun (WGS) entry which is preliminary data.</text>
</comment>
<proteinExistence type="predicted"/>
<gene>
    <name evidence="5" type="ORF">RFI_04542</name>
</gene>